<feature type="compositionally biased region" description="Polar residues" evidence="1">
    <location>
        <begin position="241"/>
        <end position="252"/>
    </location>
</feature>
<evidence type="ECO:0000256" key="1">
    <source>
        <dbReference type="SAM" id="MobiDB-lite"/>
    </source>
</evidence>
<reference evidence="2" key="1">
    <citation type="submission" date="2020-06" db="EMBL/GenBank/DDBJ databases">
        <authorList>
            <consortium name="Plant Systems Biology data submission"/>
        </authorList>
    </citation>
    <scope>NUCLEOTIDE SEQUENCE</scope>
    <source>
        <strain evidence="2">D6</strain>
    </source>
</reference>
<gene>
    <name evidence="2" type="ORF">SEMRO_213_G088400.1</name>
</gene>
<protein>
    <submittedName>
        <fullName evidence="2">Uncharacterized protein</fullName>
    </submittedName>
</protein>
<dbReference type="Proteomes" id="UP001153069">
    <property type="component" value="Unassembled WGS sequence"/>
</dbReference>
<feature type="region of interest" description="Disordered" evidence="1">
    <location>
        <begin position="112"/>
        <end position="352"/>
    </location>
</feature>
<dbReference type="AlphaFoldDB" id="A0A9N8H8C6"/>
<feature type="region of interest" description="Disordered" evidence="1">
    <location>
        <begin position="1"/>
        <end position="20"/>
    </location>
</feature>
<proteinExistence type="predicted"/>
<dbReference type="InterPro" id="IPR005331">
    <property type="entry name" value="Sulfotransferase"/>
</dbReference>
<sequence length="708" mass="80764">MMVQQRKYAPQMEAPKNWGSGSARDLKATAVWLKHSSLIGKRSSIHLLRMGALVFAFISCHAMFQSSPSSIRERSLSVLDDSVFVLDPQQPQIPSGDEAKHQGLSEDARKRKLQAEAKVKEAQQRHDRGNKQQSKGSTIRVRTSAPLSQQSGVQEEKAEQGSKEVPDQRAGRRKQESIHTSKKGAEDALMHPAKAFEVGQRQSDRQRPRGQLQDIQTLPKKGGGQQKASKSLKPAKEAESLENNLKTGNLQQPARKRPEKQENQRRENNAIQNSNETASENTASHQQKNMKQRQSHQNMKQTDMKQNKQKEGMKQSAHEIHGPKQQQQGERPGKREASNKKPQGDSLIPKDNQIIVQKIPTEKERIITFVHVGKAGGMSLRNKLSLTCRLPLDHDRTQNEIRRCIDKKHRNKRDLLGRQTQYYFHMWSYRQSYFRQSTSFLFVLRSPVDRVLSAYRYAHIQNCHHDRSVYKGSQLPLGCLLADRLNKAGNKQKGPTGVFFKFCFPYAAAEEFAQSVMSPWKADPTHPNTTVPSSLATKSRREQMDCRKKARGAASGTFNTGSFHLEYNYRYYASSTAYAFPDKEVLAIRTENEWEDIQHLANNYLGGNTTFDNTKAVSHGSEKHHPSPITQEAYRKLCCVLEEEIEIYLDLLDRAQNLSEGAKKETDWNLREKCGVKLGWIEWRRRCKIKLQRDEKRLGIVPVATSRL</sequence>
<accession>A0A9N8H8C6</accession>
<keyword evidence="3" id="KW-1185">Reference proteome</keyword>
<feature type="compositionally biased region" description="Basic and acidic residues" evidence="1">
    <location>
        <begin position="302"/>
        <end position="322"/>
    </location>
</feature>
<dbReference type="GO" id="GO:0008146">
    <property type="term" value="F:sulfotransferase activity"/>
    <property type="evidence" value="ECO:0007669"/>
    <property type="project" value="InterPro"/>
</dbReference>
<dbReference type="GO" id="GO:0016020">
    <property type="term" value="C:membrane"/>
    <property type="evidence" value="ECO:0007669"/>
    <property type="project" value="InterPro"/>
</dbReference>
<dbReference type="InterPro" id="IPR027417">
    <property type="entry name" value="P-loop_NTPase"/>
</dbReference>
<name>A0A9N8H8C6_9STRA</name>
<evidence type="ECO:0000313" key="3">
    <source>
        <dbReference type="Proteomes" id="UP001153069"/>
    </source>
</evidence>
<feature type="compositionally biased region" description="Polar residues" evidence="1">
    <location>
        <begin position="131"/>
        <end position="153"/>
    </location>
</feature>
<feature type="compositionally biased region" description="Basic and acidic residues" evidence="1">
    <location>
        <begin position="112"/>
        <end position="130"/>
    </location>
</feature>
<feature type="compositionally biased region" description="Basic and acidic residues" evidence="1">
    <location>
        <begin position="154"/>
        <end position="189"/>
    </location>
</feature>
<evidence type="ECO:0000313" key="2">
    <source>
        <dbReference type="EMBL" id="CAB9504911.1"/>
    </source>
</evidence>
<feature type="compositionally biased region" description="Polar residues" evidence="1">
    <location>
        <begin position="269"/>
        <end position="287"/>
    </location>
</feature>
<feature type="compositionally biased region" description="Basic and acidic residues" evidence="1">
    <location>
        <begin position="331"/>
        <end position="343"/>
    </location>
</feature>
<organism evidence="2 3">
    <name type="scientific">Seminavis robusta</name>
    <dbReference type="NCBI Taxonomy" id="568900"/>
    <lineage>
        <taxon>Eukaryota</taxon>
        <taxon>Sar</taxon>
        <taxon>Stramenopiles</taxon>
        <taxon>Ochrophyta</taxon>
        <taxon>Bacillariophyta</taxon>
        <taxon>Bacillariophyceae</taxon>
        <taxon>Bacillariophycidae</taxon>
        <taxon>Naviculales</taxon>
        <taxon>Naviculaceae</taxon>
        <taxon>Seminavis</taxon>
    </lineage>
</organism>
<comment type="caution">
    <text evidence="2">The sequence shown here is derived from an EMBL/GenBank/DDBJ whole genome shotgun (WGS) entry which is preliminary data.</text>
</comment>
<dbReference type="EMBL" id="CAICTM010000212">
    <property type="protein sequence ID" value="CAB9504911.1"/>
    <property type="molecule type" value="Genomic_DNA"/>
</dbReference>
<dbReference type="Gene3D" id="3.40.50.300">
    <property type="entry name" value="P-loop containing nucleotide triphosphate hydrolases"/>
    <property type="match status" value="1"/>
</dbReference>
<feature type="compositionally biased region" description="Basic and acidic residues" evidence="1">
    <location>
        <begin position="259"/>
        <end position="268"/>
    </location>
</feature>
<dbReference type="Pfam" id="PF03567">
    <property type="entry name" value="Sulfotransfer_2"/>
    <property type="match status" value="1"/>
</dbReference>